<protein>
    <submittedName>
        <fullName evidence="6">Transport protein ComB</fullName>
    </submittedName>
</protein>
<evidence type="ECO:0000313" key="6">
    <source>
        <dbReference type="EMBL" id="EPC78310.1"/>
    </source>
</evidence>
<sequence length="109" mass="12180">ARLSHAKEVELKLAVSPAEIMSLKRGQSVRLRIAENVPSPMTLTGRIDAIDVAPTVNAKVGNYFKVQARVPLSERQRQTLHYGIAGQAAVITGTKTYWQYFVDKMFNHQ</sequence>
<dbReference type="AlphaFoldDB" id="S2RLN6"/>
<keyword evidence="3" id="KW-1133">Transmembrane helix</keyword>
<evidence type="ECO:0000256" key="4">
    <source>
        <dbReference type="ARBA" id="ARBA00023136"/>
    </source>
</evidence>
<keyword evidence="4" id="KW-0472">Membrane</keyword>
<reference evidence="6 7" key="1">
    <citation type="journal article" date="2013" name="PLoS ONE">
        <title>Lactobacillus paracasei comparative genomics: towards species pan-genome definition and exploitation of diversity.</title>
        <authorList>
            <person name="Smokvina T."/>
            <person name="Wels M."/>
            <person name="Polka J."/>
            <person name="Chervaux C."/>
            <person name="Brisse S."/>
            <person name="Boekhorst J."/>
            <person name="van Hylckama Vlieg J.E."/>
            <person name="Siezen R.J."/>
        </authorList>
    </citation>
    <scope>NUCLEOTIDE SEQUENCE [LARGE SCALE GENOMIC DNA]</scope>
    <source>
        <strain evidence="6 7">Lpp126</strain>
    </source>
</reference>
<comment type="caution">
    <text evidence="6">The sequence shown here is derived from an EMBL/GenBank/DDBJ whole genome shotgun (WGS) entry which is preliminary data.</text>
</comment>
<organism evidence="6 7">
    <name type="scientific">Lacticaseibacillus paracasei subsp. paracasei Lpp126</name>
    <dbReference type="NCBI Taxonomy" id="1256206"/>
    <lineage>
        <taxon>Bacteria</taxon>
        <taxon>Bacillati</taxon>
        <taxon>Bacillota</taxon>
        <taxon>Bacilli</taxon>
        <taxon>Lactobacillales</taxon>
        <taxon>Lactobacillaceae</taxon>
        <taxon>Lacticaseibacillus</taxon>
    </lineage>
</organism>
<dbReference type="InterPro" id="IPR058795">
    <property type="entry name" value="LcnD_C"/>
</dbReference>
<proteinExistence type="predicted"/>
<gene>
    <name evidence="6" type="ORF">Lpp126_06645</name>
</gene>
<feature type="non-terminal residue" evidence="6">
    <location>
        <position position="1"/>
    </location>
</feature>
<dbReference type="Proteomes" id="UP000014243">
    <property type="component" value="Unassembled WGS sequence"/>
</dbReference>
<evidence type="ECO:0000313" key="7">
    <source>
        <dbReference type="Proteomes" id="UP000014243"/>
    </source>
</evidence>
<evidence type="ECO:0000259" key="5">
    <source>
        <dbReference type="Pfam" id="PF25940"/>
    </source>
</evidence>
<dbReference type="PATRIC" id="fig|1256206.3.peg.1014"/>
<keyword evidence="2" id="KW-0812">Transmembrane</keyword>
<dbReference type="Gene3D" id="2.40.30.170">
    <property type="match status" value="1"/>
</dbReference>
<evidence type="ECO:0000256" key="1">
    <source>
        <dbReference type="ARBA" id="ARBA00004370"/>
    </source>
</evidence>
<dbReference type="Pfam" id="PF25940">
    <property type="entry name" value="LcnD_C"/>
    <property type="match status" value="1"/>
</dbReference>
<evidence type="ECO:0000256" key="2">
    <source>
        <dbReference type="ARBA" id="ARBA00022692"/>
    </source>
</evidence>
<evidence type="ECO:0000256" key="3">
    <source>
        <dbReference type="ARBA" id="ARBA00022989"/>
    </source>
</evidence>
<dbReference type="EMBL" id="ANKC01000469">
    <property type="protein sequence ID" value="EPC78310.1"/>
    <property type="molecule type" value="Genomic_DNA"/>
</dbReference>
<comment type="subcellular location">
    <subcellularLocation>
        <location evidence="1">Membrane</location>
    </subcellularLocation>
</comment>
<accession>S2RLN6</accession>
<feature type="domain" description="LcnD-like C-terminal" evidence="5">
    <location>
        <begin position="6"/>
        <end position="95"/>
    </location>
</feature>
<name>S2RLN6_LACPA</name>